<organism evidence="2 3">
    <name type="scientific">Halteria grandinella</name>
    <dbReference type="NCBI Taxonomy" id="5974"/>
    <lineage>
        <taxon>Eukaryota</taxon>
        <taxon>Sar</taxon>
        <taxon>Alveolata</taxon>
        <taxon>Ciliophora</taxon>
        <taxon>Intramacronucleata</taxon>
        <taxon>Spirotrichea</taxon>
        <taxon>Stichotrichia</taxon>
        <taxon>Sporadotrichida</taxon>
        <taxon>Halteriidae</taxon>
        <taxon>Halteria</taxon>
    </lineage>
</organism>
<comment type="caution">
    <text evidence="2">The sequence shown here is derived from an EMBL/GenBank/DDBJ whole genome shotgun (WGS) entry which is preliminary data.</text>
</comment>
<feature type="region of interest" description="Disordered" evidence="1">
    <location>
        <begin position="55"/>
        <end position="80"/>
    </location>
</feature>
<dbReference type="Proteomes" id="UP000785679">
    <property type="component" value="Unassembled WGS sequence"/>
</dbReference>
<name>A0A8J8NJT8_HALGN</name>
<accession>A0A8J8NJT8</accession>
<gene>
    <name evidence="2" type="ORF">FGO68_gene14165</name>
</gene>
<dbReference type="EMBL" id="RRYP01014819">
    <property type="protein sequence ID" value="TNV75791.1"/>
    <property type="molecule type" value="Genomic_DNA"/>
</dbReference>
<proteinExistence type="predicted"/>
<keyword evidence="3" id="KW-1185">Reference proteome</keyword>
<evidence type="ECO:0000313" key="3">
    <source>
        <dbReference type="Proteomes" id="UP000785679"/>
    </source>
</evidence>
<protein>
    <submittedName>
        <fullName evidence="2">Uncharacterized protein</fullName>
    </submittedName>
</protein>
<evidence type="ECO:0000256" key="1">
    <source>
        <dbReference type="SAM" id="MobiDB-lite"/>
    </source>
</evidence>
<sequence length="233" mass="26504">MNNLFTTSSQQHKNPHKLIYGTKTLQHQELLQDSPSKRMDIQRLKHPLKLHLATGHDKSKENEPHGMGQAIPQGKTDSHKNDCPIDQQSQYQSILANFRLTRRKRGTSKGQLQRPLITISNVEIPYEKPVQRLGRPPTAKPKQSYPQQDEIRIETSMYDTGGASFQQSTRNSIGNVGRLWDPNNLTKAVFKNFSTPCSSSSLSRNSPVRALYNNSFDIDLMRQLADRKSLKNV</sequence>
<reference evidence="2" key="1">
    <citation type="submission" date="2019-06" db="EMBL/GenBank/DDBJ databases">
        <authorList>
            <person name="Zheng W."/>
        </authorList>
    </citation>
    <scope>NUCLEOTIDE SEQUENCE</scope>
    <source>
        <strain evidence="2">QDHG01</strain>
    </source>
</reference>
<dbReference type="AlphaFoldDB" id="A0A8J8NJT8"/>
<feature type="compositionally biased region" description="Basic and acidic residues" evidence="1">
    <location>
        <begin position="55"/>
        <end position="64"/>
    </location>
</feature>
<evidence type="ECO:0000313" key="2">
    <source>
        <dbReference type="EMBL" id="TNV75791.1"/>
    </source>
</evidence>